<accession>A0A7I4Z421</accession>
<proteinExistence type="predicted"/>
<dbReference type="WBParaSite" id="HCON_00169740-00001">
    <property type="protein sequence ID" value="HCON_00169740-00001"/>
    <property type="gene ID" value="HCON_00169740"/>
</dbReference>
<dbReference type="SUPFAM" id="SSF56219">
    <property type="entry name" value="DNase I-like"/>
    <property type="match status" value="1"/>
</dbReference>
<protein>
    <submittedName>
        <fullName evidence="2">Endonuclease exonuclease phosphatase domain containing protein</fullName>
    </submittedName>
</protein>
<dbReference type="Gene3D" id="3.60.10.10">
    <property type="entry name" value="Endonuclease/exonuclease/phosphatase"/>
    <property type="match status" value="1"/>
</dbReference>
<evidence type="ECO:0000313" key="2">
    <source>
        <dbReference type="WBParaSite" id="HCON_00169740-00001"/>
    </source>
</evidence>
<dbReference type="InterPro" id="IPR036691">
    <property type="entry name" value="Endo/exonu/phosph_ase_sf"/>
</dbReference>
<dbReference type="OrthoDB" id="5818039at2759"/>
<organism evidence="1 2">
    <name type="scientific">Haemonchus contortus</name>
    <name type="common">Barber pole worm</name>
    <dbReference type="NCBI Taxonomy" id="6289"/>
    <lineage>
        <taxon>Eukaryota</taxon>
        <taxon>Metazoa</taxon>
        <taxon>Ecdysozoa</taxon>
        <taxon>Nematoda</taxon>
        <taxon>Chromadorea</taxon>
        <taxon>Rhabditida</taxon>
        <taxon>Rhabditina</taxon>
        <taxon>Rhabditomorpha</taxon>
        <taxon>Strongyloidea</taxon>
        <taxon>Trichostrongylidae</taxon>
        <taxon>Haemonchus</taxon>
    </lineage>
</organism>
<reference evidence="2" key="1">
    <citation type="submission" date="2020-12" db="UniProtKB">
        <authorList>
            <consortium name="WormBaseParasite"/>
        </authorList>
    </citation>
    <scope>IDENTIFICATION</scope>
    <source>
        <strain evidence="2">MHco3</strain>
    </source>
</reference>
<name>A0A7I4Z421_HAECO</name>
<dbReference type="AlphaFoldDB" id="A0A7I4Z421"/>
<keyword evidence="1" id="KW-1185">Reference proteome</keyword>
<evidence type="ECO:0000313" key="1">
    <source>
        <dbReference type="Proteomes" id="UP000025227"/>
    </source>
</evidence>
<sequence>MQARTIKHDVLRVIFANREELFLEKCDISGVGGVHVLVNTHLPKHRFVRKLENPSMAFAIADMWLNSRSSNLSTTYAPTSNYEGEELEAFCLDLERLYREGHSFFKVIVGYFKARISPRRTPYRDSRNGKERVYHVSHIIHDNSQFQKHSKQWTWESSDGQFRHEINRIIFNQRFCLTDVAAAPKFYTGSDHRLLRARFCGGRSVRIRKRSPNTFINW</sequence>
<dbReference type="Proteomes" id="UP000025227">
    <property type="component" value="Unplaced"/>
</dbReference>